<evidence type="ECO:0000259" key="15">
    <source>
        <dbReference type="PROSITE" id="PS50939"/>
    </source>
</evidence>
<dbReference type="GO" id="GO:0016020">
    <property type="term" value="C:membrane"/>
    <property type="evidence" value="ECO:0007669"/>
    <property type="project" value="UniProtKB-SubCell"/>
</dbReference>
<feature type="transmembrane region" description="Helical" evidence="13">
    <location>
        <begin position="255"/>
        <end position="279"/>
    </location>
</feature>
<evidence type="ECO:0000256" key="9">
    <source>
        <dbReference type="ARBA" id="ARBA00022989"/>
    </source>
</evidence>
<dbReference type="PROSITE" id="PS50939">
    <property type="entry name" value="CYTOCHROME_B561"/>
    <property type="match status" value="1"/>
</dbReference>
<evidence type="ECO:0000256" key="10">
    <source>
        <dbReference type="ARBA" id="ARBA00023136"/>
    </source>
</evidence>
<dbReference type="InterPro" id="IPR017214">
    <property type="entry name" value="UCP037471"/>
</dbReference>
<keyword evidence="5 13" id="KW-0812">Transmembrane</keyword>
<evidence type="ECO:0000313" key="16">
    <source>
        <dbReference type="EMBL" id="SPC81017.1"/>
    </source>
</evidence>
<feature type="transmembrane region" description="Helical" evidence="13">
    <location>
        <begin position="222"/>
        <end position="243"/>
    </location>
</feature>
<keyword evidence="12" id="KW-0408">Iron</keyword>
<keyword evidence="6 12" id="KW-0479">Metal-binding</keyword>
<comment type="subcellular location">
    <subcellularLocation>
        <location evidence="2">Membrane</location>
        <topology evidence="2">Multi-pass membrane protein</topology>
    </subcellularLocation>
</comment>
<proteinExistence type="predicted"/>
<feature type="binding site" description="axial binding residue" evidence="12">
    <location>
        <position position="155"/>
    </location>
    <ligand>
        <name>heme b</name>
        <dbReference type="ChEBI" id="CHEBI:60344"/>
        <label>1</label>
    </ligand>
    <ligandPart>
        <name>Fe</name>
        <dbReference type="ChEBI" id="CHEBI:18248"/>
    </ligandPart>
</feature>
<dbReference type="PANTHER" id="PTHR23130:SF167">
    <property type="entry name" value="CYTOCHROME B561 AND DOMON DOMAIN-CONTAINING PROTEIN"/>
    <property type="match status" value="1"/>
</dbReference>
<dbReference type="InterPro" id="IPR005018">
    <property type="entry name" value="DOMON_domain"/>
</dbReference>
<keyword evidence="9 13" id="KW-1133">Transmembrane helix</keyword>
<feature type="domain" description="DOMON" evidence="14">
    <location>
        <begin position="1"/>
        <end position="74"/>
    </location>
</feature>
<dbReference type="CDD" id="cd08760">
    <property type="entry name" value="Cyt_b561_FRRS1_like"/>
    <property type="match status" value="1"/>
</dbReference>
<evidence type="ECO:0000256" key="2">
    <source>
        <dbReference type="ARBA" id="ARBA00004141"/>
    </source>
</evidence>
<evidence type="ECO:0000256" key="4">
    <source>
        <dbReference type="ARBA" id="ARBA00022617"/>
    </source>
</evidence>
<keyword evidence="8" id="KW-0249">Electron transport</keyword>
<dbReference type="FunFam" id="1.20.120.1770:FF:000007">
    <property type="entry name" value="Cytochrome b561 and DOMON domain-containing protein"/>
    <property type="match status" value="1"/>
</dbReference>
<dbReference type="InterPro" id="IPR006593">
    <property type="entry name" value="Cyt_b561/ferric_Rdtase_TM"/>
</dbReference>
<feature type="domain" description="Cytochrome b561" evidence="15">
    <location>
        <begin position="80"/>
        <end position="279"/>
    </location>
</feature>
<evidence type="ECO:0000256" key="5">
    <source>
        <dbReference type="ARBA" id="ARBA00022692"/>
    </source>
</evidence>
<evidence type="ECO:0000259" key="14">
    <source>
        <dbReference type="PROSITE" id="PS50836"/>
    </source>
</evidence>
<evidence type="ECO:0000256" key="8">
    <source>
        <dbReference type="ARBA" id="ARBA00022982"/>
    </source>
</evidence>
<keyword evidence="10 13" id="KW-0472">Membrane</keyword>
<keyword evidence="4" id="KW-0349">Heme</keyword>
<accession>A0A2N9EQC4</accession>
<dbReference type="Pfam" id="PF04526">
    <property type="entry name" value="DUF568"/>
    <property type="match status" value="1"/>
</dbReference>
<dbReference type="Gene3D" id="1.20.120.1770">
    <property type="match status" value="1"/>
</dbReference>
<feature type="binding site" description="axial binding residue" evidence="12">
    <location>
        <position position="119"/>
    </location>
    <ligand>
        <name>heme b</name>
        <dbReference type="ChEBI" id="CHEBI:60344"/>
        <label>1</label>
    </ligand>
    <ligandPart>
        <name>Fe</name>
        <dbReference type="ChEBI" id="CHEBI:18248"/>
    </ligandPart>
</feature>
<evidence type="ECO:0000256" key="1">
    <source>
        <dbReference type="ARBA" id="ARBA00001970"/>
    </source>
</evidence>
<evidence type="ECO:0000256" key="3">
    <source>
        <dbReference type="ARBA" id="ARBA00022448"/>
    </source>
</evidence>
<reference evidence="16" key="1">
    <citation type="submission" date="2018-02" db="EMBL/GenBank/DDBJ databases">
        <authorList>
            <person name="Cohen D.B."/>
            <person name="Kent A.D."/>
        </authorList>
    </citation>
    <scope>NUCLEOTIDE SEQUENCE</scope>
</reference>
<dbReference type="InterPro" id="IPR045265">
    <property type="entry name" value="AIR12_DOMON"/>
</dbReference>
<dbReference type="GO" id="GO:0046872">
    <property type="term" value="F:metal ion binding"/>
    <property type="evidence" value="ECO:0007669"/>
    <property type="project" value="UniProtKB-KW"/>
</dbReference>
<keyword evidence="7" id="KW-0732">Signal</keyword>
<feature type="binding site" description="axial binding residue" evidence="12">
    <location>
        <position position="224"/>
    </location>
    <ligand>
        <name>heme b</name>
        <dbReference type="ChEBI" id="CHEBI:60344"/>
        <label>1</label>
    </ligand>
    <ligandPart>
        <name>Fe</name>
        <dbReference type="ChEBI" id="CHEBI:18248"/>
    </ligandPart>
</feature>
<dbReference type="AlphaFoldDB" id="A0A2N9EQC4"/>
<evidence type="ECO:0000256" key="6">
    <source>
        <dbReference type="ARBA" id="ARBA00022723"/>
    </source>
</evidence>
<name>A0A2N9EQC4_FAGSY</name>
<evidence type="ECO:0000256" key="12">
    <source>
        <dbReference type="PIRSR" id="PIRSR037471-1"/>
    </source>
</evidence>
<dbReference type="PIRSF" id="PIRSF037471">
    <property type="entry name" value="UCP037471"/>
    <property type="match status" value="1"/>
</dbReference>
<protein>
    <recommendedName>
        <fullName evidence="17">Cytochrome b561 domain-containing protein</fullName>
    </recommendedName>
</protein>
<dbReference type="SMART" id="SM00665">
    <property type="entry name" value="B561"/>
    <property type="match status" value="1"/>
</dbReference>
<sequence>MIGAQALVAFQLSNGTMRAYTSQITSYGTNLPEGKLQYDVSNLSATYASGEIIIYATLALPINTDTINQVWQVGPVSSDNPGQHATDSANTNSKGTLNLLSGQSASGGGNSRVRNRNIHGVLCAISWGILMPLGVIIARYLKVFKSADPAWFYLHITCQTSAYIIGLAGWAIGIKLGNQSTSVEYTPHRIIGIFVFVLGTLQVFALLLRPNKDHKFRFHWNIYHRGFGYLVIILAIINIFKGFNILNPDKKWKNAYIGVISVLAINALWLEAYTWYVVLKRRKSISVEKTPQGVNGANGYGAGPTHAV</sequence>
<feature type="transmembrane region" description="Helical" evidence="13">
    <location>
        <begin position="190"/>
        <end position="210"/>
    </location>
</feature>
<comment type="cofactor">
    <cofactor evidence="1">
        <name>heme b</name>
        <dbReference type="ChEBI" id="CHEBI:60344"/>
    </cofactor>
</comment>
<feature type="transmembrane region" description="Helical" evidence="13">
    <location>
        <begin position="118"/>
        <end position="138"/>
    </location>
</feature>
<dbReference type="Pfam" id="PF03188">
    <property type="entry name" value="Cytochrom_B561"/>
    <property type="match status" value="1"/>
</dbReference>
<comment type="function">
    <text evidence="11">May act as a catecholamine-responsive trans-membrane electron transporter.</text>
</comment>
<evidence type="ECO:0000256" key="11">
    <source>
        <dbReference type="ARBA" id="ARBA00053871"/>
    </source>
</evidence>
<feature type="transmembrane region" description="Helical" evidence="13">
    <location>
        <begin position="150"/>
        <end position="170"/>
    </location>
</feature>
<evidence type="ECO:0000256" key="7">
    <source>
        <dbReference type="ARBA" id="ARBA00022729"/>
    </source>
</evidence>
<evidence type="ECO:0008006" key="17">
    <source>
        <dbReference type="Google" id="ProtNLM"/>
    </source>
</evidence>
<evidence type="ECO:0000256" key="13">
    <source>
        <dbReference type="SAM" id="Phobius"/>
    </source>
</evidence>
<dbReference type="EMBL" id="OIVN01000487">
    <property type="protein sequence ID" value="SPC81017.1"/>
    <property type="molecule type" value="Genomic_DNA"/>
</dbReference>
<keyword evidence="3" id="KW-0813">Transport</keyword>
<organism evidence="16">
    <name type="scientific">Fagus sylvatica</name>
    <name type="common">Beechnut</name>
    <dbReference type="NCBI Taxonomy" id="28930"/>
    <lineage>
        <taxon>Eukaryota</taxon>
        <taxon>Viridiplantae</taxon>
        <taxon>Streptophyta</taxon>
        <taxon>Embryophyta</taxon>
        <taxon>Tracheophyta</taxon>
        <taxon>Spermatophyta</taxon>
        <taxon>Magnoliopsida</taxon>
        <taxon>eudicotyledons</taxon>
        <taxon>Gunneridae</taxon>
        <taxon>Pentapetalae</taxon>
        <taxon>rosids</taxon>
        <taxon>fabids</taxon>
        <taxon>Fagales</taxon>
        <taxon>Fagaceae</taxon>
        <taxon>Fagus</taxon>
    </lineage>
</organism>
<gene>
    <name evidence="16" type="ORF">FSB_LOCUS8899</name>
</gene>
<dbReference type="PANTHER" id="PTHR23130">
    <property type="entry name" value="CYTOCHROME B561 AND DOMON DOMAIN-CONTAINING PROTEIN"/>
    <property type="match status" value="1"/>
</dbReference>
<dbReference type="PROSITE" id="PS50836">
    <property type="entry name" value="DOMON"/>
    <property type="match status" value="1"/>
</dbReference>
<feature type="binding site" description="axial binding residue" evidence="12">
    <location>
        <position position="188"/>
    </location>
    <ligand>
        <name>heme b</name>
        <dbReference type="ChEBI" id="CHEBI:60344"/>
        <label>1</label>
    </ligand>
    <ligandPart>
        <name>Fe</name>
        <dbReference type="ChEBI" id="CHEBI:18248"/>
    </ligandPart>
</feature>